<accession>A0A139SPH1</accession>
<name>A0A139SPH1_9BACT</name>
<keyword evidence="3" id="KW-1185">Reference proteome</keyword>
<gene>
    <name evidence="2" type="ORF">AXK12_03270</name>
</gene>
<dbReference type="Pfam" id="PF00849">
    <property type="entry name" value="PseudoU_synth_2"/>
    <property type="match status" value="1"/>
</dbReference>
<evidence type="ECO:0000259" key="1">
    <source>
        <dbReference type="Pfam" id="PF00849"/>
    </source>
</evidence>
<proteinExistence type="predicted"/>
<dbReference type="EMBL" id="LSZP01000024">
    <property type="protein sequence ID" value="KXU36478.1"/>
    <property type="molecule type" value="Genomic_DNA"/>
</dbReference>
<dbReference type="PANTHER" id="PTHR21600:SF90">
    <property type="entry name" value="PSEUDOURIDINE SYNTHASE RSUA_RLUA-LIKE DOMAIN-CONTAINING PROTEIN"/>
    <property type="match status" value="1"/>
</dbReference>
<dbReference type="GO" id="GO:0003723">
    <property type="term" value="F:RNA binding"/>
    <property type="evidence" value="ECO:0007669"/>
    <property type="project" value="InterPro"/>
</dbReference>
<dbReference type="PANTHER" id="PTHR21600">
    <property type="entry name" value="MITOCHONDRIAL RNA PSEUDOURIDINE SYNTHASE"/>
    <property type="match status" value="1"/>
</dbReference>
<reference evidence="2 3" key="1">
    <citation type="submission" date="2016-02" db="EMBL/GenBank/DDBJ databases">
        <authorList>
            <person name="Wen L."/>
            <person name="He K."/>
            <person name="Yang H."/>
        </authorList>
    </citation>
    <scope>NUCLEOTIDE SEQUENCE [LARGE SCALE GENOMIC DNA]</scope>
    <source>
        <strain evidence="2 3">CV41</strain>
    </source>
</reference>
<dbReference type="GO" id="GO:0140098">
    <property type="term" value="F:catalytic activity, acting on RNA"/>
    <property type="evidence" value="ECO:0007669"/>
    <property type="project" value="UniProtKB-ARBA"/>
</dbReference>
<evidence type="ECO:0000313" key="3">
    <source>
        <dbReference type="Proteomes" id="UP000071392"/>
    </source>
</evidence>
<organism evidence="2 3">
    <name type="scientific">Cephaloticoccus capnophilus</name>
    <dbReference type="NCBI Taxonomy" id="1548208"/>
    <lineage>
        <taxon>Bacteria</taxon>
        <taxon>Pseudomonadati</taxon>
        <taxon>Verrucomicrobiota</taxon>
        <taxon>Opitutia</taxon>
        <taxon>Opitutales</taxon>
        <taxon>Opitutaceae</taxon>
        <taxon>Cephaloticoccus</taxon>
    </lineage>
</organism>
<feature type="domain" description="Pseudouridine synthase RsuA/RluA-like" evidence="1">
    <location>
        <begin position="42"/>
        <end position="183"/>
    </location>
</feature>
<protein>
    <recommendedName>
        <fullName evidence="1">Pseudouridine synthase RsuA/RluA-like domain-containing protein</fullName>
    </recommendedName>
</protein>
<dbReference type="GO" id="GO:0009982">
    <property type="term" value="F:pseudouridine synthase activity"/>
    <property type="evidence" value="ECO:0007669"/>
    <property type="project" value="InterPro"/>
</dbReference>
<dbReference type="AlphaFoldDB" id="A0A139SPH1"/>
<dbReference type="InterPro" id="IPR006145">
    <property type="entry name" value="PsdUridine_synth_RsuA/RluA"/>
</dbReference>
<evidence type="ECO:0000313" key="2">
    <source>
        <dbReference type="EMBL" id="KXU36478.1"/>
    </source>
</evidence>
<dbReference type="Proteomes" id="UP000071392">
    <property type="component" value="Unassembled WGS sequence"/>
</dbReference>
<dbReference type="GO" id="GO:0000455">
    <property type="term" value="P:enzyme-directed rRNA pseudouridine synthesis"/>
    <property type="evidence" value="ECO:0007669"/>
    <property type="project" value="TreeGrafter"/>
</dbReference>
<dbReference type="CDD" id="cd02869">
    <property type="entry name" value="PseudoU_synth_RluA_like"/>
    <property type="match status" value="1"/>
</dbReference>
<dbReference type="RefSeq" id="WP_068711230.1">
    <property type="nucleotide sequence ID" value="NZ_LSZP01000024.1"/>
</dbReference>
<dbReference type="InterPro" id="IPR020103">
    <property type="entry name" value="PsdUridine_synth_cat_dom_sf"/>
</dbReference>
<dbReference type="STRING" id="1548208.AXK12_03270"/>
<dbReference type="InterPro" id="IPR050188">
    <property type="entry name" value="RluA_PseudoU_synthase"/>
</dbReference>
<dbReference type="SUPFAM" id="SSF55120">
    <property type="entry name" value="Pseudouridine synthase"/>
    <property type="match status" value="1"/>
</dbReference>
<comment type="caution">
    <text evidence="2">The sequence shown here is derived from an EMBL/GenBank/DDBJ whole genome shotgun (WGS) entry which is preliminary data.</text>
</comment>
<dbReference type="Gene3D" id="3.30.2350.10">
    <property type="entry name" value="Pseudouridine synthase"/>
    <property type="match status" value="1"/>
</dbReference>
<sequence length="287" mass="31649">MPPQLSFLAPVRTEQSKIVFEDASLVAIDKPSGELAALVADGLRRVHNPDPAASGLLVFAKTKRALDFLSGQFQSKSVEQIYHAFCVVLPEPADRPRCATSGGDTHMSLGGLDPSAGVPAEFAIDWWIGSDREAPGRMRAFRRNGGEPALSEFRVLERFGRFAFLECRPRSNRRHQLRVHLAAAGLPVLNDPTYGLLDERLLLSDFKRGYKGVKGSEAERPMITQVALHVSGLTLRHPDSGEALTLHASLPKPFEVALRNLKKYRGSLTRCQRSARPMNAFATPRLF</sequence>